<keyword evidence="3" id="KW-1185">Reference proteome</keyword>
<dbReference type="RefSeq" id="XP_007917260.1">
    <property type="nucleotide sequence ID" value="XM_007919069.1"/>
</dbReference>
<evidence type="ECO:0000256" key="1">
    <source>
        <dbReference type="SAM" id="MobiDB-lite"/>
    </source>
</evidence>
<dbReference type="EMBL" id="KB933247">
    <property type="protein sequence ID" value="EON97923.1"/>
    <property type="molecule type" value="Genomic_DNA"/>
</dbReference>
<protein>
    <submittedName>
        <fullName evidence="2">Uncharacterized protein</fullName>
    </submittedName>
</protein>
<name>R8BF51_PHAM7</name>
<reference evidence="3" key="1">
    <citation type="journal article" date="2013" name="Genome Announc.">
        <title>Draft genome sequence of the ascomycete Phaeoacremonium aleophilum strain UCR-PA7, a causal agent of the esca disease complex in grapevines.</title>
        <authorList>
            <person name="Blanco-Ulate B."/>
            <person name="Rolshausen P."/>
            <person name="Cantu D."/>
        </authorList>
    </citation>
    <scope>NUCLEOTIDE SEQUENCE [LARGE SCALE GENOMIC DNA]</scope>
    <source>
        <strain evidence="3">UCR-PA7</strain>
    </source>
</reference>
<feature type="region of interest" description="Disordered" evidence="1">
    <location>
        <begin position="267"/>
        <end position="297"/>
    </location>
</feature>
<sequence length="330" mass="36763">MTRRYRACSTRCNEILSNVKDTSGAEPAYLIYLNFYAATSLEMCARPLTKSSSYRTSLLQQARVHYDRAAALIQNAETSVVSRSRSSSIASSVSSLHSASSSIFSQAWTAESDMTSPAYSVCSLESAFAKAKPAHKPKKKVSFELPNDAKDTWSSFQVSEPLIRPDSPTLGFDDDYYTAAATRQELPKVPERPVSRLSLREEDIYSVAVVHMEDPDSANPSDSSDSEDDDPFGIGRSVHRYRETLSSLKMQVAGHLASVEELLSAPVSPLPSGTADKSDEKQAHTVSSEELRRQERNARIERLRKTGWQRKRFDARRYEELCEAVMAELN</sequence>
<gene>
    <name evidence="2" type="ORF">UCRPA7_6532</name>
</gene>
<evidence type="ECO:0000313" key="2">
    <source>
        <dbReference type="EMBL" id="EON97923.1"/>
    </source>
</evidence>
<accession>R8BF51</accession>
<feature type="region of interest" description="Disordered" evidence="1">
    <location>
        <begin position="214"/>
        <end position="235"/>
    </location>
</feature>
<organism evidence="2 3">
    <name type="scientific">Phaeoacremonium minimum (strain UCR-PA7)</name>
    <name type="common">Esca disease fungus</name>
    <name type="synonym">Togninia minima</name>
    <dbReference type="NCBI Taxonomy" id="1286976"/>
    <lineage>
        <taxon>Eukaryota</taxon>
        <taxon>Fungi</taxon>
        <taxon>Dikarya</taxon>
        <taxon>Ascomycota</taxon>
        <taxon>Pezizomycotina</taxon>
        <taxon>Sordariomycetes</taxon>
        <taxon>Sordariomycetidae</taxon>
        <taxon>Togniniales</taxon>
        <taxon>Togniniaceae</taxon>
        <taxon>Phaeoacremonium</taxon>
    </lineage>
</organism>
<dbReference type="GeneID" id="19327198"/>
<dbReference type="OrthoDB" id="3641178at2759"/>
<dbReference type="KEGG" id="tmn:UCRPA7_6532"/>
<evidence type="ECO:0000313" key="3">
    <source>
        <dbReference type="Proteomes" id="UP000014074"/>
    </source>
</evidence>
<proteinExistence type="predicted"/>
<dbReference type="HOGENOM" id="CLU_052692_0_0_1"/>
<feature type="compositionally biased region" description="Basic and acidic residues" evidence="1">
    <location>
        <begin position="276"/>
        <end position="297"/>
    </location>
</feature>
<dbReference type="Proteomes" id="UP000014074">
    <property type="component" value="Unassembled WGS sequence"/>
</dbReference>
<dbReference type="eggNOG" id="ENOG502SZWN">
    <property type="taxonomic scope" value="Eukaryota"/>
</dbReference>
<dbReference type="AlphaFoldDB" id="R8BF51"/>